<keyword evidence="7 12" id="KW-0862">Zinc</keyword>
<dbReference type="eggNOG" id="COG2512">
    <property type="taxonomic scope" value="Bacteria"/>
</dbReference>
<comment type="function">
    <text evidence="12">Initiates the restart of stalled replication forks, which reloads the replicative helicase on sites other than the origin of replication. Recognizes and binds to abandoned replication forks and remodels them to uncover a helicase loading site. Promotes assembly of the primosome at these replication forks.</text>
</comment>
<dbReference type="SMART" id="SM00487">
    <property type="entry name" value="DEXDc"/>
    <property type="match status" value="1"/>
</dbReference>
<reference evidence="14 15" key="1">
    <citation type="submission" date="2007-08" db="EMBL/GenBank/DDBJ databases">
        <title>Complete sequence of Roseiflexus castenholzii DSM 13941.</title>
        <authorList>
            <consortium name="US DOE Joint Genome Institute"/>
            <person name="Copeland A."/>
            <person name="Lucas S."/>
            <person name="Lapidus A."/>
            <person name="Barry K."/>
            <person name="Glavina del Rio T."/>
            <person name="Dalin E."/>
            <person name="Tice H."/>
            <person name="Pitluck S."/>
            <person name="Thompson L.S."/>
            <person name="Brettin T."/>
            <person name="Bruce D."/>
            <person name="Detter J.C."/>
            <person name="Han C."/>
            <person name="Tapia R."/>
            <person name="Schmutz J."/>
            <person name="Larimer F."/>
            <person name="Land M."/>
            <person name="Hauser L."/>
            <person name="Kyrpides N."/>
            <person name="Mikhailova N."/>
            <person name="Bryant D.A."/>
            <person name="Hanada S."/>
            <person name="Tsukatani Y."/>
            <person name="Richardson P."/>
        </authorList>
    </citation>
    <scope>NUCLEOTIDE SEQUENCE [LARGE SCALE GENOMIC DNA]</scope>
    <source>
        <strain evidence="15">DSM 13941 / HLO8</strain>
    </source>
</reference>
<evidence type="ECO:0000256" key="4">
    <source>
        <dbReference type="ARBA" id="ARBA00022741"/>
    </source>
</evidence>
<dbReference type="GO" id="GO:0006310">
    <property type="term" value="P:DNA recombination"/>
    <property type="evidence" value="ECO:0007669"/>
    <property type="project" value="InterPro"/>
</dbReference>
<keyword evidence="8 12" id="KW-0067">ATP-binding</keyword>
<comment type="similarity">
    <text evidence="12">Belongs to the helicase family. PriA subfamily.</text>
</comment>
<sequence length="866" mass="96354">MTAELLADVAVGADAVFTYRVLPPLHSVIQVGHLVWAPLRQRHVQGIVLELYTWGGSLYNPDDPLSPPRLRSDSLNRSNAHPPTLRDLIDIADPDVSLTPAQIRLARWISEYYRVSLYEALSLMLPPGVTRESETSWRATVEGHSATLGALPPGERDVLYLLRRSGEMTERDLRRRLRGSDAELQAIYAALRERGLIERGMILSRARARPRIERLVRLAVSPDEARAALETLARAPRQRALAAYLIDHPEPAPASEALAAAAADTGALRALERRGLVEVIAHEVWRNPLMHISALPDTPPALSPAQQKAWDEIARVIDCLKGSSPNDDTDAVQRRFLLYGVTGSGKTELYLRAIARVLRLGRQALVLTPEIALTTQLVRRFAARFPGRLAVLHSELATGERYDQWRRLRRGDASIAIGSRSAVFAPLPDLGLIIVDEEHEPSYKHDAAPRYHARDVAQRLAAITGSVLILGSATPSVESYAASRTGHLRLLELPDRVAMATGPDGLPYTRRLPLPQVIVVDMRRELAENNRSIFSRALQKALAETLERDEQAILFLNRRGSASFYMCRDCGHVITCPNCSSPLTLHQEASGQPSSDRSASPGLLVCHTCNHRELPPAICPHCWSSRVKSFGIGTQRVVDEIATLFPDARVLRWDRDSVGRKGDHDRLLDQFLHHEADVLVGTQMIAKGLDLPMVGLVGVVVADTGLYLPDFRAGERTFQLLTQVAGRAGRRAEGAKSIIQTYTPEHYAIRAAQEHHYHAFYEEEIAFRRQTGYPPFTRLVRFVYSAGSDVRARRAAESLADEIRVQATKRLTTDWSLIGPAPAFFHVQRNRYRWHLILRAVDPTPLLNALLLPPGWVIDIDPVHVL</sequence>
<dbReference type="GO" id="GO:0008270">
    <property type="term" value="F:zinc ion binding"/>
    <property type="evidence" value="ECO:0007669"/>
    <property type="project" value="UniProtKB-UniRule"/>
</dbReference>
<dbReference type="STRING" id="383372.Rcas_2703"/>
<dbReference type="GO" id="GO:0043138">
    <property type="term" value="F:3'-5' DNA helicase activity"/>
    <property type="evidence" value="ECO:0007669"/>
    <property type="project" value="UniProtKB-EC"/>
</dbReference>
<comment type="subunit">
    <text evidence="12">Component of the replication restart primosome.</text>
</comment>
<dbReference type="InterPro" id="IPR011545">
    <property type="entry name" value="DEAD/DEAH_box_helicase_dom"/>
</dbReference>
<dbReference type="eggNOG" id="COG1198">
    <property type="taxonomic scope" value="Bacteria"/>
</dbReference>
<keyword evidence="9 12" id="KW-0238">DNA-binding</keyword>
<dbReference type="EC" id="5.6.2.4" evidence="12"/>
<dbReference type="HAMAP" id="MF_00983">
    <property type="entry name" value="PriA"/>
    <property type="match status" value="1"/>
</dbReference>
<gene>
    <name evidence="12" type="primary">priA</name>
    <name evidence="14" type="ordered locus">Rcas_2703</name>
</gene>
<dbReference type="Pfam" id="PF18074">
    <property type="entry name" value="PriA_C"/>
    <property type="match status" value="1"/>
</dbReference>
<dbReference type="InterPro" id="IPR041236">
    <property type="entry name" value="PriA_C"/>
</dbReference>
<dbReference type="CDD" id="cd18804">
    <property type="entry name" value="SF2_C_priA"/>
    <property type="match status" value="1"/>
</dbReference>
<name>A7NMK3_ROSCS</name>
<evidence type="ECO:0000256" key="6">
    <source>
        <dbReference type="ARBA" id="ARBA00022806"/>
    </source>
</evidence>
<dbReference type="InterPro" id="IPR005259">
    <property type="entry name" value="PriA"/>
</dbReference>
<evidence type="ECO:0000313" key="15">
    <source>
        <dbReference type="Proteomes" id="UP000000263"/>
    </source>
</evidence>
<dbReference type="PANTHER" id="PTHR30580">
    <property type="entry name" value="PRIMOSOMAL PROTEIN N"/>
    <property type="match status" value="1"/>
</dbReference>
<feature type="binding site" evidence="12">
    <location>
        <position position="622"/>
    </location>
    <ligand>
        <name>Zn(2+)</name>
        <dbReference type="ChEBI" id="CHEBI:29105"/>
        <label>1</label>
    </ligand>
</feature>
<dbReference type="PANTHER" id="PTHR30580:SF0">
    <property type="entry name" value="PRIMOSOMAL PROTEIN N"/>
    <property type="match status" value="1"/>
</dbReference>
<keyword evidence="6 12" id="KW-0347">Helicase</keyword>
<dbReference type="Gene3D" id="3.40.50.300">
    <property type="entry name" value="P-loop containing nucleotide triphosphate hydrolases"/>
    <property type="match status" value="2"/>
</dbReference>
<feature type="binding site" evidence="12">
    <location>
        <position position="576"/>
    </location>
    <ligand>
        <name>Zn(2+)</name>
        <dbReference type="ChEBI" id="CHEBI:29105"/>
        <label>2</label>
    </ligand>
</feature>
<dbReference type="GO" id="GO:0005524">
    <property type="term" value="F:ATP binding"/>
    <property type="evidence" value="ECO:0007669"/>
    <property type="project" value="UniProtKB-UniRule"/>
</dbReference>
<keyword evidence="10 12" id="KW-0413">Isomerase</keyword>
<dbReference type="HOGENOM" id="CLU_013353_3_1_0"/>
<protein>
    <recommendedName>
        <fullName evidence="12">Replication restart protein PriA</fullName>
    </recommendedName>
    <alternativeName>
        <fullName evidence="12">ATP-dependent DNA helicase PriA</fullName>
        <ecNumber evidence="12">5.6.2.4</ecNumber>
    </alternativeName>
    <alternativeName>
        <fullName evidence="12">DNA 3'-5' helicase PriA</fullName>
    </alternativeName>
</protein>
<evidence type="ECO:0000256" key="7">
    <source>
        <dbReference type="ARBA" id="ARBA00022833"/>
    </source>
</evidence>
<feature type="binding site" evidence="12">
    <location>
        <position position="570"/>
    </location>
    <ligand>
        <name>Zn(2+)</name>
        <dbReference type="ChEBI" id="CHEBI:29105"/>
        <label>1</label>
    </ligand>
</feature>
<comment type="catalytic activity">
    <reaction evidence="12">
        <text>Couples ATP hydrolysis with the unwinding of duplex DNA by translocating in the 3'-5' direction.</text>
        <dbReference type="EC" id="5.6.2.4"/>
    </reaction>
</comment>
<dbReference type="InterPro" id="IPR042115">
    <property type="entry name" value="PriA_3primeBD_sf"/>
</dbReference>
<dbReference type="Pfam" id="PF00270">
    <property type="entry name" value="DEAD"/>
    <property type="match status" value="1"/>
</dbReference>
<dbReference type="GO" id="GO:0016887">
    <property type="term" value="F:ATP hydrolysis activity"/>
    <property type="evidence" value="ECO:0007669"/>
    <property type="project" value="RHEA"/>
</dbReference>
<dbReference type="GO" id="GO:0006269">
    <property type="term" value="P:DNA replication, synthesis of primer"/>
    <property type="evidence" value="ECO:0007669"/>
    <property type="project" value="UniProtKB-KW"/>
</dbReference>
<evidence type="ECO:0000256" key="10">
    <source>
        <dbReference type="ARBA" id="ARBA00023235"/>
    </source>
</evidence>
<dbReference type="FunFam" id="3.40.50.300:FF:000489">
    <property type="entry name" value="Primosome assembly protein PriA"/>
    <property type="match status" value="1"/>
</dbReference>
<feature type="binding site" evidence="12">
    <location>
        <position position="606"/>
    </location>
    <ligand>
        <name>Zn(2+)</name>
        <dbReference type="ChEBI" id="CHEBI:29105"/>
        <label>2</label>
    </ligand>
</feature>
<dbReference type="AlphaFoldDB" id="A7NMK3"/>
<comment type="cofactor">
    <cofactor evidence="12">
        <name>Zn(2+)</name>
        <dbReference type="ChEBI" id="CHEBI:29105"/>
    </cofactor>
    <text evidence="12">Binds 2 zinc ions per subunit.</text>
</comment>
<keyword evidence="2 12" id="KW-0235">DNA replication</keyword>
<feature type="binding site" evidence="12">
    <location>
        <position position="609"/>
    </location>
    <ligand>
        <name>Zn(2+)</name>
        <dbReference type="ChEBI" id="CHEBI:29105"/>
        <label>2</label>
    </ligand>
</feature>
<keyword evidence="4 12" id="KW-0547">Nucleotide-binding</keyword>
<feature type="domain" description="Helicase ATP-binding" evidence="13">
    <location>
        <begin position="327"/>
        <end position="493"/>
    </location>
</feature>
<dbReference type="KEGG" id="rca:Rcas_2703"/>
<proteinExistence type="inferred from homology"/>
<dbReference type="GO" id="GO:0006270">
    <property type="term" value="P:DNA replication initiation"/>
    <property type="evidence" value="ECO:0007669"/>
    <property type="project" value="TreeGrafter"/>
</dbReference>
<dbReference type="GO" id="GO:0006302">
    <property type="term" value="P:double-strand break repair"/>
    <property type="evidence" value="ECO:0007669"/>
    <property type="project" value="InterPro"/>
</dbReference>
<evidence type="ECO:0000256" key="11">
    <source>
        <dbReference type="ARBA" id="ARBA00048988"/>
    </source>
</evidence>
<evidence type="ECO:0000256" key="5">
    <source>
        <dbReference type="ARBA" id="ARBA00022801"/>
    </source>
</evidence>
<evidence type="ECO:0000259" key="13">
    <source>
        <dbReference type="PROSITE" id="PS51192"/>
    </source>
</evidence>
<evidence type="ECO:0000256" key="12">
    <source>
        <dbReference type="HAMAP-Rule" id="MF_00983"/>
    </source>
</evidence>
<keyword evidence="3 12" id="KW-0479">Metal-binding</keyword>
<dbReference type="CDD" id="cd17929">
    <property type="entry name" value="DEXHc_priA"/>
    <property type="match status" value="1"/>
</dbReference>
<dbReference type="InterPro" id="IPR014001">
    <property type="entry name" value="Helicase_ATP-bd"/>
</dbReference>
<evidence type="ECO:0000256" key="9">
    <source>
        <dbReference type="ARBA" id="ARBA00023125"/>
    </source>
</evidence>
<keyword evidence="1 12" id="KW-0639">Primosome</keyword>
<dbReference type="InterPro" id="IPR041222">
    <property type="entry name" value="PriA_3primeBD"/>
</dbReference>
<dbReference type="Proteomes" id="UP000000263">
    <property type="component" value="Chromosome"/>
</dbReference>
<feature type="binding site" evidence="12">
    <location>
        <position position="567"/>
    </location>
    <ligand>
        <name>Zn(2+)</name>
        <dbReference type="ChEBI" id="CHEBI:29105"/>
        <label>1</label>
    </ligand>
</feature>
<dbReference type="RefSeq" id="WP_012121198.1">
    <property type="nucleotide sequence ID" value="NC_009767.1"/>
</dbReference>
<organism evidence="14 15">
    <name type="scientific">Roseiflexus castenholzii (strain DSM 13941 / HLO8)</name>
    <dbReference type="NCBI Taxonomy" id="383372"/>
    <lineage>
        <taxon>Bacteria</taxon>
        <taxon>Bacillati</taxon>
        <taxon>Chloroflexota</taxon>
        <taxon>Chloroflexia</taxon>
        <taxon>Chloroflexales</taxon>
        <taxon>Roseiflexineae</taxon>
        <taxon>Roseiflexaceae</taxon>
        <taxon>Roseiflexus</taxon>
    </lineage>
</organism>
<dbReference type="PROSITE" id="PS51192">
    <property type="entry name" value="HELICASE_ATP_BIND_1"/>
    <property type="match status" value="1"/>
</dbReference>
<evidence type="ECO:0000256" key="3">
    <source>
        <dbReference type="ARBA" id="ARBA00022723"/>
    </source>
</evidence>
<evidence type="ECO:0000256" key="8">
    <source>
        <dbReference type="ARBA" id="ARBA00022840"/>
    </source>
</evidence>
<evidence type="ECO:0000256" key="1">
    <source>
        <dbReference type="ARBA" id="ARBA00022515"/>
    </source>
</evidence>
<dbReference type="Gene3D" id="3.40.1440.60">
    <property type="entry name" value="PriA, 3(prime) DNA-binding domain"/>
    <property type="match status" value="1"/>
</dbReference>
<dbReference type="InterPro" id="IPR027417">
    <property type="entry name" value="P-loop_NTPase"/>
</dbReference>
<dbReference type="NCBIfam" id="TIGR00595">
    <property type="entry name" value="priA"/>
    <property type="match status" value="1"/>
</dbReference>
<dbReference type="GO" id="GO:1990077">
    <property type="term" value="C:primosome complex"/>
    <property type="evidence" value="ECO:0007669"/>
    <property type="project" value="UniProtKB-UniRule"/>
</dbReference>
<evidence type="ECO:0000313" key="14">
    <source>
        <dbReference type="EMBL" id="ABU58774.1"/>
    </source>
</evidence>
<accession>A7NMK3</accession>
<keyword evidence="5 12" id="KW-0378">Hydrolase</keyword>
<feature type="binding site" evidence="12">
    <location>
        <position position="579"/>
    </location>
    <ligand>
        <name>Zn(2+)</name>
        <dbReference type="ChEBI" id="CHEBI:29105"/>
        <label>2</label>
    </ligand>
</feature>
<dbReference type="GO" id="GO:0003677">
    <property type="term" value="F:DNA binding"/>
    <property type="evidence" value="ECO:0007669"/>
    <property type="project" value="UniProtKB-UniRule"/>
</dbReference>
<dbReference type="SUPFAM" id="SSF52540">
    <property type="entry name" value="P-loop containing nucleoside triphosphate hydrolases"/>
    <property type="match status" value="2"/>
</dbReference>
<evidence type="ECO:0000256" key="2">
    <source>
        <dbReference type="ARBA" id="ARBA00022705"/>
    </source>
</evidence>
<keyword evidence="15" id="KW-1185">Reference proteome</keyword>
<dbReference type="EMBL" id="CP000804">
    <property type="protein sequence ID" value="ABU58774.1"/>
    <property type="molecule type" value="Genomic_DNA"/>
</dbReference>
<feature type="binding site" evidence="12">
    <location>
        <position position="619"/>
    </location>
    <ligand>
        <name>Zn(2+)</name>
        <dbReference type="ChEBI" id="CHEBI:29105"/>
        <label>1</label>
    </ligand>
</feature>
<dbReference type="Pfam" id="PF17764">
    <property type="entry name" value="PriA_3primeBD"/>
    <property type="match status" value="1"/>
</dbReference>
<comment type="catalytic activity">
    <reaction evidence="11 12">
        <text>ATP + H2O = ADP + phosphate + H(+)</text>
        <dbReference type="Rhea" id="RHEA:13065"/>
        <dbReference type="ChEBI" id="CHEBI:15377"/>
        <dbReference type="ChEBI" id="CHEBI:15378"/>
        <dbReference type="ChEBI" id="CHEBI:30616"/>
        <dbReference type="ChEBI" id="CHEBI:43474"/>
        <dbReference type="ChEBI" id="CHEBI:456216"/>
        <dbReference type="EC" id="5.6.2.4"/>
    </reaction>
</comment>